<dbReference type="PANTHER" id="PTHR30273">
    <property type="entry name" value="PERIPLASMIC SIGNAL SENSOR AND SIGMA FACTOR ACTIVATOR FECR-RELATED"/>
    <property type="match status" value="1"/>
</dbReference>
<dbReference type="Proteomes" id="UP000318055">
    <property type="component" value="Chromosome"/>
</dbReference>
<feature type="domain" description="FecR protein" evidence="2">
    <location>
        <begin position="128"/>
        <end position="218"/>
    </location>
</feature>
<dbReference type="KEGG" id="ssua:FPZ54_13420"/>
<organism evidence="4 5">
    <name type="scientific">Sphingomonas suaedae</name>
    <dbReference type="NCBI Taxonomy" id="2599297"/>
    <lineage>
        <taxon>Bacteria</taxon>
        <taxon>Pseudomonadati</taxon>
        <taxon>Pseudomonadota</taxon>
        <taxon>Alphaproteobacteria</taxon>
        <taxon>Sphingomonadales</taxon>
        <taxon>Sphingomonadaceae</taxon>
        <taxon>Sphingomonas</taxon>
    </lineage>
</organism>
<protein>
    <submittedName>
        <fullName evidence="4">DUF4880 domain-containing protein</fullName>
    </submittedName>
</protein>
<dbReference type="EMBL" id="CP042239">
    <property type="protein sequence ID" value="QDX26907.1"/>
    <property type="molecule type" value="Genomic_DNA"/>
</dbReference>
<dbReference type="PANTHER" id="PTHR30273:SF2">
    <property type="entry name" value="PROTEIN FECR"/>
    <property type="match status" value="1"/>
</dbReference>
<keyword evidence="1" id="KW-1133">Transmembrane helix</keyword>
<evidence type="ECO:0000313" key="4">
    <source>
        <dbReference type="EMBL" id="QDX26907.1"/>
    </source>
</evidence>
<dbReference type="Gene3D" id="2.60.120.1440">
    <property type="match status" value="1"/>
</dbReference>
<dbReference type="PIRSF" id="PIRSF018266">
    <property type="entry name" value="FecR"/>
    <property type="match status" value="1"/>
</dbReference>
<dbReference type="InterPro" id="IPR012373">
    <property type="entry name" value="Ferrdict_sens_TM"/>
</dbReference>
<evidence type="ECO:0000259" key="2">
    <source>
        <dbReference type="Pfam" id="PF04773"/>
    </source>
</evidence>
<dbReference type="OrthoDB" id="9798846at2"/>
<feature type="transmembrane region" description="Helical" evidence="1">
    <location>
        <begin position="97"/>
        <end position="114"/>
    </location>
</feature>
<dbReference type="RefSeq" id="WP_145847980.1">
    <property type="nucleotide sequence ID" value="NZ_CP042239.1"/>
</dbReference>
<name>A0A518RHG3_9SPHN</name>
<keyword evidence="1" id="KW-0812">Transmembrane</keyword>
<dbReference type="AlphaFoldDB" id="A0A518RHG3"/>
<feature type="domain" description="FecR N-terminal" evidence="3">
    <location>
        <begin position="15"/>
        <end position="55"/>
    </location>
</feature>
<evidence type="ECO:0000256" key="1">
    <source>
        <dbReference type="SAM" id="Phobius"/>
    </source>
</evidence>
<proteinExistence type="predicted"/>
<keyword evidence="5" id="KW-1185">Reference proteome</keyword>
<dbReference type="InterPro" id="IPR006860">
    <property type="entry name" value="FecR"/>
</dbReference>
<accession>A0A518RHG3</accession>
<dbReference type="InterPro" id="IPR032623">
    <property type="entry name" value="FecR_N"/>
</dbReference>
<evidence type="ECO:0000313" key="5">
    <source>
        <dbReference type="Proteomes" id="UP000318055"/>
    </source>
</evidence>
<dbReference type="GO" id="GO:0016989">
    <property type="term" value="F:sigma factor antagonist activity"/>
    <property type="evidence" value="ECO:0007669"/>
    <property type="project" value="TreeGrafter"/>
</dbReference>
<keyword evidence="1" id="KW-0472">Membrane</keyword>
<reference evidence="4 5" key="1">
    <citation type="submission" date="2019-07" db="EMBL/GenBank/DDBJ databases">
        <title>Sphingomonas alkalisoli sp. nov., isolated from rhizosphere soil of Suaedae salsa.</title>
        <authorList>
            <person name="Zhang H."/>
            <person name="Xu L."/>
            <person name="Zhang J.-X."/>
            <person name="Sun J.-Q."/>
        </authorList>
    </citation>
    <scope>NUCLEOTIDE SEQUENCE [LARGE SCALE GENOMIC DNA]</scope>
    <source>
        <strain evidence="4 5">XS-10</strain>
    </source>
</reference>
<evidence type="ECO:0000259" key="3">
    <source>
        <dbReference type="Pfam" id="PF16220"/>
    </source>
</evidence>
<dbReference type="Pfam" id="PF04773">
    <property type="entry name" value="FecR"/>
    <property type="match status" value="1"/>
</dbReference>
<gene>
    <name evidence="4" type="ORF">FPZ54_13420</name>
</gene>
<sequence>MTRFLSQLTGDVHEDASFWYARLTSDVKSVEDDAAFDRWLAASPDHVRAYDEVCGLATRLDAIADTPRLAEIVLETRRFRTASHRLLAPMRITRRPAAVALAVALMGILTFAAVDTHLFHDPAETEAWKVASGARRHIVLSDGSRLVLGSDSQLKMRFTAGERNLMLEHGQLFIEVAHDPRRKLTVTANGDTVTAVGTAFDVRAHNDATTVTLMRGSVVVAGRGRSKPIRLKPGQQFKSSPGSLLINSVDADATTSWRTGLLQFDAQRLGDIVTQFNHNAAHSIRLADPRLAGLRVSGVFRANDPSGFAAALEPAYPITIERMGSGDLVLHYREIETAVARE</sequence>
<dbReference type="Pfam" id="PF16220">
    <property type="entry name" value="DUF4880"/>
    <property type="match status" value="1"/>
</dbReference>